<gene>
    <name evidence="2" type="ORF">RHODGE_RHODGE_03662</name>
</gene>
<keyword evidence="2" id="KW-0378">Hydrolase</keyword>
<feature type="region of interest" description="Disordered" evidence="1">
    <location>
        <begin position="145"/>
        <end position="174"/>
    </location>
</feature>
<dbReference type="SUPFAM" id="SSF54637">
    <property type="entry name" value="Thioesterase/thiol ester dehydrase-isomerase"/>
    <property type="match status" value="1"/>
</dbReference>
<dbReference type="Pfam" id="PF13279">
    <property type="entry name" value="4HBT_2"/>
    <property type="match status" value="1"/>
</dbReference>
<dbReference type="OrthoDB" id="7204167at2"/>
<reference evidence="3" key="1">
    <citation type="submission" date="2018-10" db="EMBL/GenBank/DDBJ databases">
        <authorList>
            <person name="Peiro R."/>
            <person name="Begona"/>
            <person name="Cbmso G."/>
            <person name="Lopez M."/>
            <person name="Gonzalez S."/>
            <person name="Sacristan E."/>
            <person name="Castillo E."/>
        </authorList>
    </citation>
    <scope>NUCLEOTIDE SEQUENCE [LARGE SCALE GENOMIC DNA]</scope>
</reference>
<dbReference type="Proteomes" id="UP000289200">
    <property type="component" value="Unassembled WGS sequence"/>
</dbReference>
<proteinExistence type="predicted"/>
<evidence type="ECO:0000313" key="3">
    <source>
        <dbReference type="Proteomes" id="UP000289200"/>
    </source>
</evidence>
<sequence>MTAHHTGGERSPRLHLLTEAEQTTSFVHTVTVRFGDCDPAAIAYTARIPAWCLEAIEAWWKHHAGFDWYELNIDRGLGTPFVHMRMDFRAPVTPRHPLVCEVIMKRLGHRSITLVVAGVQEGILCFEGEFVSVFVDAKAMKARTPPPDIVERIQQTTRRRAAEPGGRPPQPPTA</sequence>
<evidence type="ECO:0000313" key="2">
    <source>
        <dbReference type="EMBL" id="VCU10005.1"/>
    </source>
</evidence>
<dbReference type="Gene3D" id="3.10.129.10">
    <property type="entry name" value="Hotdog Thioesterase"/>
    <property type="match status" value="1"/>
</dbReference>
<comment type="caution">
    <text evidence="2">The sequence shown here is derived from an EMBL/GenBank/DDBJ whole genome shotgun (WGS) entry which is preliminary data.</text>
</comment>
<dbReference type="RefSeq" id="WP_129610566.1">
    <property type="nucleotide sequence ID" value="NZ_UWOC01000170.1"/>
</dbReference>
<evidence type="ECO:0000256" key="1">
    <source>
        <dbReference type="SAM" id="MobiDB-lite"/>
    </source>
</evidence>
<dbReference type="AlphaFoldDB" id="A0A447CXR7"/>
<accession>A0A447CXR7</accession>
<keyword evidence="3" id="KW-1185">Reference proteome</keyword>
<organism evidence="2 3">
    <name type="scientific">Rhodoplanes serenus</name>
    <dbReference type="NCBI Taxonomy" id="200615"/>
    <lineage>
        <taxon>Bacteria</taxon>
        <taxon>Pseudomonadati</taxon>
        <taxon>Pseudomonadota</taxon>
        <taxon>Alphaproteobacteria</taxon>
        <taxon>Hyphomicrobiales</taxon>
        <taxon>Nitrobacteraceae</taxon>
        <taxon>Rhodoplanes</taxon>
    </lineage>
</organism>
<protein>
    <submittedName>
        <fullName evidence="2">1,4-dihydroxy-2-naphthoyl-CoA hydrolase</fullName>
    </submittedName>
</protein>
<dbReference type="InterPro" id="IPR029069">
    <property type="entry name" value="HotDog_dom_sf"/>
</dbReference>
<name>A0A447CXR7_9BRAD</name>
<dbReference type="CDD" id="cd00586">
    <property type="entry name" value="4HBT"/>
    <property type="match status" value="1"/>
</dbReference>
<dbReference type="EMBL" id="UWOC01000170">
    <property type="protein sequence ID" value="VCU10005.1"/>
    <property type="molecule type" value="Genomic_DNA"/>
</dbReference>
<dbReference type="GO" id="GO:0016787">
    <property type="term" value="F:hydrolase activity"/>
    <property type="evidence" value="ECO:0007669"/>
    <property type="project" value="UniProtKB-KW"/>
</dbReference>